<keyword evidence="2" id="KW-0479">Metal-binding</keyword>
<dbReference type="STRING" id="136037.A0A067RIM6"/>
<evidence type="ECO:0000256" key="3">
    <source>
        <dbReference type="ARBA" id="ARBA00022801"/>
    </source>
</evidence>
<dbReference type="Proteomes" id="UP000027135">
    <property type="component" value="Unassembled WGS sequence"/>
</dbReference>
<dbReference type="GO" id="GO:0046872">
    <property type="term" value="F:metal ion binding"/>
    <property type="evidence" value="ECO:0007669"/>
    <property type="project" value="UniProtKB-KW"/>
</dbReference>
<feature type="compositionally biased region" description="Low complexity" evidence="7">
    <location>
        <begin position="31"/>
        <end position="58"/>
    </location>
</feature>
<dbReference type="AlphaFoldDB" id="A0A067RIM6"/>
<gene>
    <name evidence="9" type="ORF">L798_11172</name>
</gene>
<sequence length="678" mass="75078">MHEASLLFKWSRNLLLSWNLQVLRMQQESQQQHLPQQQQPQLQQQHTQQLLQQQQQPHPTDDQEEKDDIDEEIEDEEFIDEDCEESGERRSRTGSGPSGRTVTLQMLLAAGILEPGEGTMAIEYLGQRFIGDLLPDGKIKSQETDIVFASPSAWAIHCKRIINPEKKSGCGWASVKYKGKKLDAYKNTWFKKRKQDQNKEIEVSDDEDMEKEKVMMAPAPVPRVVIKHSMIGSRAMNHDPNTLVESTAFSTMGKIQPFLVSMSTNAVLVMDFHCHLTTSEVVGYFAGHWDVNAHNLAITHAFPCRSRLADRELAPLVEADIFRAIEQRHLTLVGWYHSHPFAAATPTLRDIDAQLDYQIRMKGNSDASYTPCVGVICSPYNHDCPSLESSIVSYWVMPPPETKPHEYGKPMLMSYSVVQDQFLSQDALNEMRRCVNFYQNERDFVKFNEKFKGSITYLDKLKTTLTSKFPRDQSDGILWGFIREMVCPGSSSTENGNRVFSPPEIPVAISTTPAPLERINLLVPNVVPSSMQPVNSNSTSTTSTSTSPSMTVGMGPAGGLMMGSEIANALFATGKFPSPSSLMGLGTDPGRASLAMSNMFISPIGFKMDQISILKPLSISTASTPTTSSSSCNNNSTNNNNNNNNNTSGSVTNSPIPGPSKIADVTSPSVKVTQTDLG</sequence>
<dbReference type="MEROPS" id="M67.011"/>
<dbReference type="OMA" id="MMQHDAN"/>
<dbReference type="InterPro" id="IPR000555">
    <property type="entry name" value="JAMM/MPN+_dom"/>
</dbReference>
<dbReference type="InterPro" id="IPR037518">
    <property type="entry name" value="MPN"/>
</dbReference>
<organism evidence="9 10">
    <name type="scientific">Zootermopsis nevadensis</name>
    <name type="common">Dampwood termite</name>
    <dbReference type="NCBI Taxonomy" id="136037"/>
    <lineage>
        <taxon>Eukaryota</taxon>
        <taxon>Metazoa</taxon>
        <taxon>Ecdysozoa</taxon>
        <taxon>Arthropoda</taxon>
        <taxon>Hexapoda</taxon>
        <taxon>Insecta</taxon>
        <taxon>Pterygota</taxon>
        <taxon>Neoptera</taxon>
        <taxon>Polyneoptera</taxon>
        <taxon>Dictyoptera</taxon>
        <taxon>Blattodea</taxon>
        <taxon>Blattoidea</taxon>
        <taxon>Termitoidae</taxon>
        <taxon>Termopsidae</taxon>
        <taxon>Zootermopsis</taxon>
    </lineage>
</organism>
<dbReference type="Pfam" id="PF01398">
    <property type="entry name" value="JAB"/>
    <property type="match status" value="1"/>
</dbReference>
<evidence type="ECO:0000256" key="6">
    <source>
        <dbReference type="ARBA" id="ARBA00061577"/>
    </source>
</evidence>
<keyword evidence="3" id="KW-0378">Hydrolase</keyword>
<evidence type="ECO:0000256" key="4">
    <source>
        <dbReference type="ARBA" id="ARBA00022833"/>
    </source>
</evidence>
<dbReference type="InterPro" id="IPR040843">
    <property type="entry name" value="RAMA"/>
</dbReference>
<feature type="domain" description="MPN" evidence="8">
    <location>
        <begin position="260"/>
        <end position="396"/>
    </location>
</feature>
<reference evidence="9 10" key="1">
    <citation type="journal article" date="2014" name="Nat. Commun.">
        <title>Molecular traces of alternative social organization in a termite genome.</title>
        <authorList>
            <person name="Terrapon N."/>
            <person name="Li C."/>
            <person name="Robertson H.M."/>
            <person name="Ji L."/>
            <person name="Meng X."/>
            <person name="Booth W."/>
            <person name="Chen Z."/>
            <person name="Childers C.P."/>
            <person name="Glastad K.M."/>
            <person name="Gokhale K."/>
            <person name="Gowin J."/>
            <person name="Gronenberg W."/>
            <person name="Hermansen R.A."/>
            <person name="Hu H."/>
            <person name="Hunt B.G."/>
            <person name="Huylmans A.K."/>
            <person name="Khalil S.M."/>
            <person name="Mitchell R.D."/>
            <person name="Munoz-Torres M.C."/>
            <person name="Mustard J.A."/>
            <person name="Pan H."/>
            <person name="Reese J.T."/>
            <person name="Scharf M.E."/>
            <person name="Sun F."/>
            <person name="Vogel H."/>
            <person name="Xiao J."/>
            <person name="Yang W."/>
            <person name="Yang Z."/>
            <person name="Yang Z."/>
            <person name="Zhou J."/>
            <person name="Zhu J."/>
            <person name="Brent C.S."/>
            <person name="Elsik C.G."/>
            <person name="Goodisman M.A."/>
            <person name="Liberles D.A."/>
            <person name="Roe R.M."/>
            <person name="Vargo E.L."/>
            <person name="Vilcinskas A."/>
            <person name="Wang J."/>
            <person name="Bornberg-Bauer E."/>
            <person name="Korb J."/>
            <person name="Zhang G."/>
            <person name="Liebig J."/>
        </authorList>
    </citation>
    <scope>NUCLEOTIDE SEQUENCE [LARGE SCALE GENOMIC DNA]</scope>
    <source>
        <tissue evidence="9">Whole organism</tissue>
    </source>
</reference>
<dbReference type="FunFam" id="3.40.140.10:FF:000053">
    <property type="entry name" value="MPN domain-containing protein CG4751"/>
    <property type="match status" value="1"/>
</dbReference>
<evidence type="ECO:0000313" key="10">
    <source>
        <dbReference type="Proteomes" id="UP000027135"/>
    </source>
</evidence>
<dbReference type="SUPFAM" id="SSF102712">
    <property type="entry name" value="JAB1/MPN domain"/>
    <property type="match status" value="1"/>
</dbReference>
<evidence type="ECO:0000256" key="5">
    <source>
        <dbReference type="ARBA" id="ARBA00023049"/>
    </source>
</evidence>
<feature type="compositionally biased region" description="Low complexity" evidence="7">
    <location>
        <begin position="622"/>
        <end position="654"/>
    </location>
</feature>
<evidence type="ECO:0000256" key="2">
    <source>
        <dbReference type="ARBA" id="ARBA00022723"/>
    </source>
</evidence>
<dbReference type="CDD" id="cd08067">
    <property type="entry name" value="MPN_2A_DUB"/>
    <property type="match status" value="1"/>
</dbReference>
<dbReference type="OrthoDB" id="167806at2759"/>
<dbReference type="PROSITE" id="PS50249">
    <property type="entry name" value="MPN"/>
    <property type="match status" value="1"/>
</dbReference>
<comment type="similarity">
    <text evidence="6">Belongs to the peptidase M67 family.</text>
</comment>
<dbReference type="EMBL" id="KK852451">
    <property type="protein sequence ID" value="KDR23696.1"/>
    <property type="molecule type" value="Genomic_DNA"/>
</dbReference>
<feature type="compositionally biased region" description="Acidic residues" evidence="7">
    <location>
        <begin position="62"/>
        <end position="85"/>
    </location>
</feature>
<keyword evidence="4" id="KW-0862">Zinc</keyword>
<keyword evidence="10" id="KW-1185">Reference proteome</keyword>
<name>A0A067RIM6_ZOONE</name>
<dbReference type="InParanoid" id="A0A067RIM6"/>
<keyword evidence="5" id="KW-0482">Metalloprotease</keyword>
<keyword evidence="1" id="KW-0645">Protease</keyword>
<feature type="region of interest" description="Disordered" evidence="7">
    <location>
        <begin position="622"/>
        <end position="678"/>
    </location>
</feature>
<feature type="compositionally biased region" description="Polar residues" evidence="7">
    <location>
        <begin position="666"/>
        <end position="678"/>
    </location>
</feature>
<feature type="region of interest" description="Disordered" evidence="7">
    <location>
        <begin position="31"/>
        <end position="100"/>
    </location>
</feature>
<protein>
    <submittedName>
        <fullName evidence="9">MPN domain-containing protein</fullName>
    </submittedName>
</protein>
<accession>A0A067RIM6</accession>
<dbReference type="Gene3D" id="3.40.140.10">
    <property type="entry name" value="Cytidine Deaminase, domain 2"/>
    <property type="match status" value="1"/>
</dbReference>
<evidence type="ECO:0000313" key="9">
    <source>
        <dbReference type="EMBL" id="KDR23696.1"/>
    </source>
</evidence>
<evidence type="ECO:0000256" key="7">
    <source>
        <dbReference type="SAM" id="MobiDB-lite"/>
    </source>
</evidence>
<dbReference type="Pfam" id="PF18755">
    <property type="entry name" value="RAMA"/>
    <property type="match status" value="1"/>
</dbReference>
<dbReference type="PANTHER" id="PTHR10410">
    <property type="entry name" value="EUKARYOTIC TRANSLATION INITIATION FACTOR 3 -RELATED"/>
    <property type="match status" value="1"/>
</dbReference>
<evidence type="ECO:0000256" key="1">
    <source>
        <dbReference type="ARBA" id="ARBA00022670"/>
    </source>
</evidence>
<dbReference type="GO" id="GO:0006508">
    <property type="term" value="P:proteolysis"/>
    <property type="evidence" value="ECO:0007669"/>
    <property type="project" value="UniProtKB-KW"/>
</dbReference>
<evidence type="ECO:0000259" key="8">
    <source>
        <dbReference type="PROSITE" id="PS50249"/>
    </source>
</evidence>
<proteinExistence type="inferred from homology"/>
<dbReference type="InterPro" id="IPR050242">
    <property type="entry name" value="JAMM_MPN+_peptidase_M67A"/>
</dbReference>
<dbReference type="GO" id="GO:0008237">
    <property type="term" value="F:metallopeptidase activity"/>
    <property type="evidence" value="ECO:0007669"/>
    <property type="project" value="UniProtKB-KW"/>
</dbReference>
<dbReference type="eggNOG" id="KOG1555">
    <property type="taxonomic scope" value="Eukaryota"/>
</dbReference>